<evidence type="ECO:0000259" key="2">
    <source>
        <dbReference type="Pfam" id="PF03749"/>
    </source>
</evidence>
<reference evidence="4 5" key="1">
    <citation type="journal article" date="2023" name="Int. J. Syst. Evol. Microbiol.">
        <title>Terrisporobacter hibernicus sp. nov., isolated from bovine faeces in Northern Ireland.</title>
        <authorList>
            <person name="Mitchell M."/>
            <person name="Nguyen S.V."/>
            <person name="Connor M."/>
            <person name="Fairley D.J."/>
            <person name="Donoghue O."/>
            <person name="Marshall H."/>
            <person name="Koolman L."/>
            <person name="McMullan G."/>
            <person name="Schaffer K.E."/>
            <person name="McGrath J.W."/>
            <person name="Fanning S."/>
        </authorList>
    </citation>
    <scope>NUCLEOTIDE SEQUENCE [LARGE SCALE GENOMIC DNA]</scope>
    <source>
        <strain evidence="4 5">MCA3</strain>
    </source>
</reference>
<keyword evidence="5" id="KW-1185">Reference proteome</keyword>
<protein>
    <recommendedName>
        <fullName evidence="1">Sugar fermentation stimulation protein homolog</fullName>
    </recommendedName>
</protein>
<dbReference type="GO" id="GO:0003677">
    <property type="term" value="F:DNA binding"/>
    <property type="evidence" value="ECO:0007669"/>
    <property type="project" value="InterPro"/>
</dbReference>
<dbReference type="NCBIfam" id="TIGR00230">
    <property type="entry name" value="sfsA"/>
    <property type="match status" value="1"/>
</dbReference>
<dbReference type="PANTHER" id="PTHR30545">
    <property type="entry name" value="SUGAR FERMENTATION STIMULATION PROTEIN A"/>
    <property type="match status" value="1"/>
</dbReference>
<evidence type="ECO:0000313" key="4">
    <source>
        <dbReference type="EMBL" id="UEL48900.1"/>
    </source>
</evidence>
<accession>A0AAX2ZKR5</accession>
<name>A0AAX2ZKR5_9FIRM</name>
<sequence>MKYDNMIKAKFIERPNRFVAYCDINGEVEKIHVKNTGKCKELLVPGYEVYLEKSNNPARATKYSLIAVRKGDRLINMDSQVTNKMVYEALEDKSLILPGFDEEITLIKPEKTYGNSRFDVYVEGNTKKGFIEVKGCTLEIDGVVKFPDAKTERGVKHVKELIKAKEEGYLAYIILVIQMEDVLYFTPNIDMHKEFGDALKEADEKGVKVLAYDSKVEIDNITLNNPVKVML</sequence>
<dbReference type="InterPro" id="IPR005224">
    <property type="entry name" value="SfsA"/>
</dbReference>
<dbReference type="AlphaFoldDB" id="A0AAX2ZKR5"/>
<dbReference type="KEGG" id="tem:JW646_05475"/>
<proteinExistence type="inferred from homology"/>
<dbReference type="InterPro" id="IPR041465">
    <property type="entry name" value="SfsA_N"/>
</dbReference>
<dbReference type="HAMAP" id="MF_00095">
    <property type="entry name" value="SfsA"/>
    <property type="match status" value="1"/>
</dbReference>
<evidence type="ECO:0000259" key="3">
    <source>
        <dbReference type="Pfam" id="PF17746"/>
    </source>
</evidence>
<feature type="domain" description="SfsA N-terminal OB" evidence="3">
    <location>
        <begin position="12"/>
        <end position="76"/>
    </location>
</feature>
<dbReference type="Pfam" id="PF17746">
    <property type="entry name" value="SfsA_N"/>
    <property type="match status" value="1"/>
</dbReference>
<dbReference type="RefSeq" id="WP_228416862.1">
    <property type="nucleotide sequence ID" value="NZ_CP081135.1"/>
</dbReference>
<comment type="similarity">
    <text evidence="1">Belongs to the SfsA family.</text>
</comment>
<dbReference type="EMBL" id="CP081135">
    <property type="protein sequence ID" value="UEL48900.1"/>
    <property type="molecule type" value="Genomic_DNA"/>
</dbReference>
<dbReference type="InterPro" id="IPR040452">
    <property type="entry name" value="SfsA_C"/>
</dbReference>
<gene>
    <name evidence="1 4" type="primary">sfsA</name>
    <name evidence="4" type="ORF">JW646_05475</name>
</gene>
<dbReference type="PANTHER" id="PTHR30545:SF2">
    <property type="entry name" value="SUGAR FERMENTATION STIMULATION PROTEIN A"/>
    <property type="match status" value="1"/>
</dbReference>
<dbReference type="Gene3D" id="3.40.1350.60">
    <property type="match status" value="1"/>
</dbReference>
<evidence type="ECO:0000313" key="5">
    <source>
        <dbReference type="Proteomes" id="UP001198983"/>
    </source>
</evidence>
<dbReference type="Pfam" id="PF03749">
    <property type="entry name" value="SfsA"/>
    <property type="match status" value="1"/>
</dbReference>
<dbReference type="Proteomes" id="UP001198983">
    <property type="component" value="Chromosome"/>
</dbReference>
<dbReference type="CDD" id="cd22359">
    <property type="entry name" value="SfsA-like_bacterial"/>
    <property type="match status" value="1"/>
</dbReference>
<feature type="domain" description="Sugar fermentation stimulation protein C-terminal" evidence="2">
    <location>
        <begin position="80"/>
        <end position="218"/>
    </location>
</feature>
<evidence type="ECO:0000256" key="1">
    <source>
        <dbReference type="HAMAP-Rule" id="MF_00095"/>
    </source>
</evidence>
<dbReference type="Gene3D" id="2.40.50.580">
    <property type="match status" value="1"/>
</dbReference>
<organism evidence="4 5">
    <name type="scientific">Terrisporobacter hibernicus</name>
    <dbReference type="NCBI Taxonomy" id="2813371"/>
    <lineage>
        <taxon>Bacteria</taxon>
        <taxon>Bacillati</taxon>
        <taxon>Bacillota</taxon>
        <taxon>Clostridia</taxon>
        <taxon>Peptostreptococcales</taxon>
        <taxon>Peptostreptococcaceae</taxon>
        <taxon>Terrisporobacter</taxon>
    </lineage>
</organism>